<keyword evidence="21" id="KW-1185">Reference proteome</keyword>
<dbReference type="GO" id="GO:1990077">
    <property type="term" value="C:primosome complex"/>
    <property type="evidence" value="ECO:0007669"/>
    <property type="project" value="UniProtKB-UniRule"/>
</dbReference>
<evidence type="ECO:0000256" key="12">
    <source>
        <dbReference type="ARBA" id="ARBA00023235"/>
    </source>
</evidence>
<keyword evidence="10" id="KW-0651">Protein splicing</keyword>
<comment type="function">
    <text evidence="13 17">The main replicative DNA helicase, it participates in initiation and elongation during chromosome replication. Travels ahead of the DNA replisome, separating dsDNA into templates for DNA synthesis. A processive ATP-dependent 5'-3' DNA helicase it has DNA-dependent ATPase activity.</text>
</comment>
<dbReference type="CDD" id="cd00984">
    <property type="entry name" value="DnaB_C"/>
    <property type="match status" value="1"/>
</dbReference>
<comment type="catalytic activity">
    <reaction evidence="15 17">
        <text>ATP + H2O = ADP + phosphate + H(+)</text>
        <dbReference type="Rhea" id="RHEA:13065"/>
        <dbReference type="ChEBI" id="CHEBI:15377"/>
        <dbReference type="ChEBI" id="CHEBI:15378"/>
        <dbReference type="ChEBI" id="CHEBI:30616"/>
        <dbReference type="ChEBI" id="CHEBI:43474"/>
        <dbReference type="ChEBI" id="CHEBI:456216"/>
        <dbReference type="EC" id="5.6.2.3"/>
    </reaction>
</comment>
<dbReference type="InterPro" id="IPR007692">
    <property type="entry name" value="DNA_helicase_DnaB"/>
</dbReference>
<keyword evidence="2 17" id="KW-0639">Primosome</keyword>
<evidence type="ECO:0000313" key="20">
    <source>
        <dbReference type="EMBL" id="BCX88680.1"/>
    </source>
</evidence>
<dbReference type="InterPro" id="IPR003586">
    <property type="entry name" value="Hint_dom_C"/>
</dbReference>
<dbReference type="EC" id="5.6.2.3" evidence="16 17"/>
<comment type="function">
    <text evidence="14">The intein is an endonuclease.</text>
</comment>
<dbReference type="InterPro" id="IPR030934">
    <property type="entry name" value="Intein_C"/>
</dbReference>
<protein>
    <recommendedName>
        <fullName evidence="16 17">Replicative DNA helicase</fullName>
        <ecNumber evidence="16 17">5.6.2.3</ecNumber>
    </recommendedName>
</protein>
<dbReference type="InterPro" id="IPR003587">
    <property type="entry name" value="Hint_dom_N"/>
</dbReference>
<dbReference type="PANTHER" id="PTHR30153">
    <property type="entry name" value="REPLICATIVE DNA HELICASE DNAB"/>
    <property type="match status" value="1"/>
</dbReference>
<dbReference type="GO" id="GO:0004519">
    <property type="term" value="F:endonuclease activity"/>
    <property type="evidence" value="ECO:0007669"/>
    <property type="project" value="InterPro"/>
</dbReference>
<dbReference type="NCBIfam" id="TIGR00665">
    <property type="entry name" value="DnaB"/>
    <property type="match status" value="1"/>
</dbReference>
<gene>
    <name evidence="20" type="ORF">MIN45_P1049</name>
</gene>
<dbReference type="EMBL" id="AP024718">
    <property type="protein sequence ID" value="BCX88680.1"/>
    <property type="molecule type" value="Genomic_DNA"/>
</dbReference>
<evidence type="ECO:0000256" key="17">
    <source>
        <dbReference type="RuleBase" id="RU362085"/>
    </source>
</evidence>
<organism evidence="20 21">
    <name type="scientific">Methylomarinovum tepidoasis</name>
    <dbReference type="NCBI Taxonomy" id="2840183"/>
    <lineage>
        <taxon>Bacteria</taxon>
        <taxon>Pseudomonadati</taxon>
        <taxon>Pseudomonadota</taxon>
        <taxon>Gammaproteobacteria</taxon>
        <taxon>Methylococcales</taxon>
        <taxon>Methylothermaceae</taxon>
        <taxon>Methylomarinovum</taxon>
    </lineage>
</organism>
<evidence type="ECO:0000256" key="14">
    <source>
        <dbReference type="ARBA" id="ARBA00044940"/>
    </source>
</evidence>
<keyword evidence="12" id="KW-0413">Isomerase</keyword>
<dbReference type="InterPro" id="IPR007694">
    <property type="entry name" value="DNA_helicase_DnaB-like_C"/>
</dbReference>
<evidence type="ECO:0000256" key="8">
    <source>
        <dbReference type="ARBA" id="ARBA00022813"/>
    </source>
</evidence>
<dbReference type="GO" id="GO:0005524">
    <property type="term" value="F:ATP binding"/>
    <property type="evidence" value="ECO:0007669"/>
    <property type="project" value="UniProtKB-UniRule"/>
</dbReference>
<feature type="domain" description="DOD-type homing endonuclease" evidence="18">
    <location>
        <begin position="462"/>
        <end position="555"/>
    </location>
</feature>
<proteinExistence type="inferred from homology"/>
<dbReference type="KEGG" id="meiy:MIN45_P1049"/>
<evidence type="ECO:0000256" key="16">
    <source>
        <dbReference type="NCBIfam" id="TIGR00665"/>
    </source>
</evidence>
<dbReference type="GO" id="GO:0043139">
    <property type="term" value="F:5'-3' DNA helicase activity"/>
    <property type="evidence" value="ECO:0007669"/>
    <property type="project" value="UniProtKB-EC"/>
</dbReference>
<feature type="domain" description="SF4 helicase" evidence="19">
    <location>
        <begin position="1309"/>
        <end position="1369"/>
    </location>
</feature>
<sequence length="1375" mass="153435">MSRPAEAVLPPKAPPHSLQAEQSVLGGLMLDADAWEKVADRLNEADFYRKEHRLIFRAIRDLAEDDKPCDVVTVSELLEQRGELQDAGGLAYLTALAEATPSAANITAYADIVRERAILRQLAHVGTEIADSAFNPEGRKVDELLEVAEQKVFQISDQRQRGDGGFKPIKGVLAMAVDRIQELYEKGGSVTGVSTGFTDLDQMTAGLQPADLIIIAGRPSMGKCVVAGTRIPDPRTGRLRPIEEMVRHRDGSLLALDEALRIRKSRAAEFVDDGLKPVFRVRTRLGRTVVTTASHPFLTPTGWQPLADLQVGDAIGVPRRLPLEGNRPLPVHQIKLLAYCLGDGGTTGSCVHFTNGDPRLRADFQAAVEAFPGMTCRTVFSKHRTPALRVVQEKTFRVVWRRRFAAWLETRLQALQVSARWLARQLACSPATVHYWRQGRALPNAVTLTALEGVLGELDPGLKPLFSGDAHYHAANPVTRFLEEMGLRNCLAPEKRVPEAVFTLPNRQLALFLNRLFACDGSAWIQNGRQPVVAYATASEGLAQDLVHLLLRLGIVAKLRRRRIRYRHGLRPFYELRITHRASLRAFIDQIGIFGKEERLAELDALLQTGIPERCNVDGVPAAVWDLVDSAKGERTWREIYVAAGRRPPSNFHRRRATVGRERLRELARLLRSEALAVQADNDVLWDPIETIEPLGRRQVYDLCVPDYANFVADDVFVHNTSFAMNIAENVAIKEKKPVAVFSMEMPADHLAMRMMSSLGRIDQHRLRIGQLEDDEWPRMTSAINILAGTQLFIDDTPALSPTELRARCRRLVREHGELGLVVIDYLQLMQCPGAGENRTAEISEISRGLKALAKELNVPVIALSQLNRNLEQRPNKRPVMSDLRECVTGDTRVLLADGSCVPIQDLVGKTPEVMTVSPAGRLTTARASQVWPVGRRETVRVHLASGRLIHCTREHRLKTLWDWKPAGELAAGERVALARRLPEPAFPRCWENHEVILLAHLLGDGSYVRGQPLRYTTSSEANSRIVTAAAKKFGVRVTRYPGRGKWHQLLLSGNGNRWHPKGVGKWLKELGIFGQRSHEKRLPDEVFQLPNAQLKLFLRHLWATDGCIHPGGKNGIPRVYFTSASRGLVDDVAVLLLRFGIVARIRKVTTADSPGGWFTLDVSGTDQQRSFLQIVGAFGPRREAAHRLLQRLEKRAGNPNVDTLPREVFDYVRAQMRLAGISQRHMAQLRGTAYGGSSHFRFAPSRQTLRDYAEILDDERLRALATADLFWDRVVAVESGGEQAVFDLTVPESACWLADGIVSHNSGSIEQDADVIVFIYRDEVYNEDSPDKGTAEIIIAKQRNGPIGTVRLTFLGQYTRFENFAPDPYAEDDY</sequence>
<dbReference type="InterPro" id="IPR006141">
    <property type="entry name" value="Intein_N"/>
</dbReference>
<evidence type="ECO:0000256" key="9">
    <source>
        <dbReference type="ARBA" id="ARBA00022840"/>
    </source>
</evidence>
<dbReference type="GO" id="GO:0006269">
    <property type="term" value="P:DNA replication, synthesis of primer"/>
    <property type="evidence" value="ECO:0007669"/>
    <property type="project" value="UniProtKB-UniRule"/>
</dbReference>
<dbReference type="SMART" id="SM00305">
    <property type="entry name" value="HintC"/>
    <property type="match status" value="2"/>
</dbReference>
<dbReference type="InterPro" id="IPR027434">
    <property type="entry name" value="Homing_endonucl"/>
</dbReference>
<dbReference type="Pfam" id="PF03796">
    <property type="entry name" value="DnaB_C"/>
    <property type="match status" value="3"/>
</dbReference>
<keyword evidence="5 17" id="KW-0547">Nucleotide-binding</keyword>
<dbReference type="Gene3D" id="3.40.50.300">
    <property type="entry name" value="P-loop containing nucleotide triphosphate hydrolases"/>
    <property type="match status" value="3"/>
</dbReference>
<evidence type="ECO:0000256" key="11">
    <source>
        <dbReference type="ARBA" id="ARBA00023125"/>
    </source>
</evidence>
<evidence type="ECO:0000256" key="7">
    <source>
        <dbReference type="ARBA" id="ARBA00022806"/>
    </source>
</evidence>
<dbReference type="NCBIfam" id="TIGR01445">
    <property type="entry name" value="intein_Nterm"/>
    <property type="match status" value="2"/>
</dbReference>
<dbReference type="InterPro" id="IPR016136">
    <property type="entry name" value="DNA_helicase_N/primase_C"/>
</dbReference>
<dbReference type="GO" id="GO:0005829">
    <property type="term" value="C:cytosol"/>
    <property type="evidence" value="ECO:0007669"/>
    <property type="project" value="TreeGrafter"/>
</dbReference>
<dbReference type="FunFam" id="1.10.860.10:FF:000001">
    <property type="entry name" value="Replicative DNA helicase"/>
    <property type="match status" value="1"/>
</dbReference>
<dbReference type="InterPro" id="IPR036185">
    <property type="entry name" value="DNA_heli_DnaB-like_N_sf"/>
</dbReference>
<dbReference type="Pfam" id="PF14528">
    <property type="entry name" value="LAGLIDADG_3"/>
    <property type="match status" value="2"/>
</dbReference>
<dbReference type="PROSITE" id="PS51199">
    <property type="entry name" value="SF4_HELICASE"/>
    <property type="match status" value="3"/>
</dbReference>
<keyword evidence="11 17" id="KW-0238">DNA-binding</keyword>
<evidence type="ECO:0000313" key="21">
    <source>
        <dbReference type="Proteomes" id="UP001321450"/>
    </source>
</evidence>
<dbReference type="GO" id="GO:0003677">
    <property type="term" value="F:DNA binding"/>
    <property type="evidence" value="ECO:0007669"/>
    <property type="project" value="UniProtKB-UniRule"/>
</dbReference>
<keyword evidence="3 17" id="KW-0235">DNA replication</keyword>
<dbReference type="SUPFAM" id="SSF51294">
    <property type="entry name" value="Hedgehog/intein (Hint) domain"/>
    <property type="match status" value="2"/>
</dbReference>
<feature type="domain" description="SF4 helicase" evidence="19">
    <location>
        <begin position="721"/>
        <end position="888"/>
    </location>
</feature>
<dbReference type="InterPro" id="IPR006142">
    <property type="entry name" value="INTEIN"/>
</dbReference>
<reference evidence="21" key="1">
    <citation type="journal article" date="2024" name="Int. J. Syst. Evol. Microbiol.">
        <title>Methylomarinovum tepidoasis sp. nov., a moderately thermophilic methanotroph of the family Methylothermaceae isolated from a deep-sea hydrothermal field.</title>
        <authorList>
            <person name="Hirayama H."/>
            <person name="Takaki Y."/>
            <person name="Abe M."/>
            <person name="Miyazaki M."/>
            <person name="Uematsu K."/>
            <person name="Matsui Y."/>
            <person name="Takai K."/>
        </authorList>
    </citation>
    <scope>NUCLEOTIDE SEQUENCE [LARGE SCALE GENOMIC DNA]</scope>
    <source>
        <strain evidence="21">IN45</strain>
    </source>
</reference>
<dbReference type="Gene3D" id="1.10.860.10">
    <property type="entry name" value="DNAb Helicase, Chain A"/>
    <property type="match status" value="1"/>
</dbReference>
<dbReference type="PROSITE" id="PS50818">
    <property type="entry name" value="INTEIN_C_TER"/>
    <property type="match status" value="2"/>
</dbReference>
<evidence type="ECO:0000256" key="2">
    <source>
        <dbReference type="ARBA" id="ARBA00022515"/>
    </source>
</evidence>
<evidence type="ECO:0000256" key="1">
    <source>
        <dbReference type="ARBA" id="ARBA00008428"/>
    </source>
</evidence>
<dbReference type="SUPFAM" id="SSF48024">
    <property type="entry name" value="N-terminal domain of DnaB helicase"/>
    <property type="match status" value="1"/>
</dbReference>
<dbReference type="SUPFAM" id="SSF52540">
    <property type="entry name" value="P-loop containing nucleoside triphosphate hydrolases"/>
    <property type="match status" value="2"/>
</dbReference>
<evidence type="ECO:0000256" key="3">
    <source>
        <dbReference type="ARBA" id="ARBA00022705"/>
    </source>
</evidence>
<evidence type="ECO:0000256" key="13">
    <source>
        <dbReference type="ARBA" id="ARBA00044932"/>
    </source>
</evidence>
<keyword evidence="9 17" id="KW-0067">ATP-binding</keyword>
<dbReference type="InterPro" id="IPR004042">
    <property type="entry name" value="Intein_endonuc_central"/>
</dbReference>
<keyword evidence="7 17" id="KW-0347">Helicase</keyword>
<evidence type="ECO:0000256" key="4">
    <source>
        <dbReference type="ARBA" id="ARBA00022737"/>
    </source>
</evidence>
<dbReference type="PROSITE" id="PS50817">
    <property type="entry name" value="INTEIN_N_TER"/>
    <property type="match status" value="2"/>
</dbReference>
<dbReference type="SMART" id="SM00306">
    <property type="entry name" value="HintN"/>
    <property type="match status" value="2"/>
</dbReference>
<dbReference type="PROSITE" id="PS50819">
    <property type="entry name" value="INTEIN_ENDONUCLEASE"/>
    <property type="match status" value="2"/>
</dbReference>
<dbReference type="CDD" id="cd00081">
    <property type="entry name" value="Hint"/>
    <property type="match status" value="2"/>
</dbReference>
<dbReference type="Gene3D" id="3.10.28.10">
    <property type="entry name" value="Homing endonucleases"/>
    <property type="match status" value="2"/>
</dbReference>
<dbReference type="InterPro" id="IPR036844">
    <property type="entry name" value="Hint_dom_sf"/>
</dbReference>
<comment type="similarity">
    <text evidence="1 17">Belongs to the helicase family. DnaB subfamily.</text>
</comment>
<dbReference type="RefSeq" id="WP_337250359.1">
    <property type="nucleotide sequence ID" value="NZ_AP024718.1"/>
</dbReference>
<dbReference type="Proteomes" id="UP001321450">
    <property type="component" value="Chromosome"/>
</dbReference>
<dbReference type="Pfam" id="PF00772">
    <property type="entry name" value="DnaB"/>
    <property type="match status" value="1"/>
</dbReference>
<evidence type="ECO:0000256" key="6">
    <source>
        <dbReference type="ARBA" id="ARBA00022801"/>
    </source>
</evidence>
<evidence type="ECO:0000256" key="5">
    <source>
        <dbReference type="ARBA" id="ARBA00022741"/>
    </source>
</evidence>
<accession>A0AAU9C897</accession>
<feature type="domain" description="DOD-type homing endonuclease" evidence="18">
    <location>
        <begin position="998"/>
        <end position="1142"/>
    </location>
</feature>
<evidence type="ECO:0000256" key="15">
    <source>
        <dbReference type="ARBA" id="ARBA00048954"/>
    </source>
</evidence>
<evidence type="ECO:0000259" key="18">
    <source>
        <dbReference type="PROSITE" id="PS50819"/>
    </source>
</evidence>
<dbReference type="GO" id="GO:0016787">
    <property type="term" value="F:hydrolase activity"/>
    <property type="evidence" value="ECO:0007669"/>
    <property type="project" value="UniProtKB-KW"/>
</dbReference>
<dbReference type="Gene3D" id="2.170.16.10">
    <property type="entry name" value="Hedgehog/Intein (Hint) domain"/>
    <property type="match status" value="4"/>
</dbReference>
<feature type="domain" description="SF4 helicase" evidence="19">
    <location>
        <begin position="186"/>
        <end position="223"/>
    </location>
</feature>
<dbReference type="InterPro" id="IPR007693">
    <property type="entry name" value="DNA_helicase_DnaB-like_N"/>
</dbReference>
<dbReference type="SUPFAM" id="SSF55608">
    <property type="entry name" value="Homing endonucleases"/>
    <property type="match status" value="2"/>
</dbReference>
<name>A0AAU9C897_9GAMM</name>
<dbReference type="PANTHER" id="PTHR30153:SF2">
    <property type="entry name" value="REPLICATIVE DNA HELICASE"/>
    <property type="match status" value="1"/>
</dbReference>
<keyword evidence="8" id="KW-0068">Autocatalytic cleavage</keyword>
<dbReference type="InterPro" id="IPR027417">
    <property type="entry name" value="P-loop_NTPase"/>
</dbReference>
<dbReference type="Pfam" id="PF14890">
    <property type="entry name" value="Intein_splicing"/>
    <property type="match status" value="1"/>
</dbReference>
<evidence type="ECO:0000256" key="10">
    <source>
        <dbReference type="ARBA" id="ARBA00023000"/>
    </source>
</evidence>
<dbReference type="GO" id="GO:0016539">
    <property type="term" value="P:intein-mediated protein splicing"/>
    <property type="evidence" value="ECO:0007669"/>
    <property type="project" value="InterPro"/>
</dbReference>
<evidence type="ECO:0000259" key="19">
    <source>
        <dbReference type="PROSITE" id="PS51199"/>
    </source>
</evidence>
<keyword evidence="4" id="KW-0677">Repeat</keyword>
<dbReference type="NCBIfam" id="TIGR01443">
    <property type="entry name" value="intein_Cterm"/>
    <property type="match status" value="2"/>
</dbReference>
<keyword evidence="6 17" id="KW-0378">Hydrolase</keyword>
<dbReference type="InterPro" id="IPR004860">
    <property type="entry name" value="LAGLIDADG_dom"/>
</dbReference>
<dbReference type="PRINTS" id="PR00379">
    <property type="entry name" value="INTEIN"/>
</dbReference>